<evidence type="ECO:0000313" key="2">
    <source>
        <dbReference type="Proteomes" id="UP000034213"/>
    </source>
</evidence>
<dbReference type="AlphaFoldDB" id="A0A0G1C2L1"/>
<dbReference type="Proteomes" id="UP000034213">
    <property type="component" value="Unassembled WGS sequence"/>
</dbReference>
<proteinExistence type="predicted"/>
<reference evidence="1 2" key="1">
    <citation type="journal article" date="2015" name="Nature">
        <title>rRNA introns, odd ribosomes, and small enigmatic genomes across a large radiation of phyla.</title>
        <authorList>
            <person name="Brown C.T."/>
            <person name="Hug L.A."/>
            <person name="Thomas B.C."/>
            <person name="Sharon I."/>
            <person name="Castelle C.J."/>
            <person name="Singh A."/>
            <person name="Wilkins M.J."/>
            <person name="Williams K.H."/>
            <person name="Banfield J.F."/>
        </authorList>
    </citation>
    <scope>NUCLEOTIDE SEQUENCE [LARGE SCALE GENOMIC DNA]</scope>
</reference>
<evidence type="ECO:0000313" key="1">
    <source>
        <dbReference type="EMBL" id="KKS79910.1"/>
    </source>
</evidence>
<protein>
    <submittedName>
        <fullName evidence="1">Uncharacterized protein</fullName>
    </submittedName>
</protein>
<gene>
    <name evidence="1" type="ORF">UV54_C0025G0002</name>
</gene>
<organism evidence="1 2">
    <name type="scientific">Candidatus Beckwithbacteria bacterium GW2011_GWA2_43_10</name>
    <dbReference type="NCBI Taxonomy" id="1618369"/>
    <lineage>
        <taxon>Bacteria</taxon>
        <taxon>Candidatus Beckwithiibacteriota</taxon>
    </lineage>
</organism>
<dbReference type="EMBL" id="LCEW01000025">
    <property type="protein sequence ID" value="KKS79910.1"/>
    <property type="molecule type" value="Genomic_DNA"/>
</dbReference>
<comment type="caution">
    <text evidence="1">The sequence shown here is derived from an EMBL/GenBank/DDBJ whole genome shotgun (WGS) entry which is preliminary data.</text>
</comment>
<name>A0A0G1C2L1_9BACT</name>
<sequence length="58" mass="6802">MSYRTFERGLLFLCIPCAVAIQRPKYERVGSIQRSESCSVCDHTSWHCIDLKHYFFAT</sequence>
<accession>A0A0G1C2L1</accession>